<organism evidence="1 2">
    <name type="scientific">Pleurotus eryngii</name>
    <name type="common">Boletus of the steppes</name>
    <dbReference type="NCBI Taxonomy" id="5323"/>
    <lineage>
        <taxon>Eukaryota</taxon>
        <taxon>Fungi</taxon>
        <taxon>Dikarya</taxon>
        <taxon>Basidiomycota</taxon>
        <taxon>Agaricomycotina</taxon>
        <taxon>Agaricomycetes</taxon>
        <taxon>Agaricomycetidae</taxon>
        <taxon>Agaricales</taxon>
        <taxon>Pleurotineae</taxon>
        <taxon>Pleurotaceae</taxon>
        <taxon>Pleurotus</taxon>
    </lineage>
</organism>
<proteinExistence type="predicted"/>
<dbReference type="EMBL" id="MU154541">
    <property type="protein sequence ID" value="KAF9497750.1"/>
    <property type="molecule type" value="Genomic_DNA"/>
</dbReference>
<reference evidence="1" key="1">
    <citation type="submission" date="2020-11" db="EMBL/GenBank/DDBJ databases">
        <authorList>
            <consortium name="DOE Joint Genome Institute"/>
            <person name="Ahrendt S."/>
            <person name="Riley R."/>
            <person name="Andreopoulos W."/>
            <person name="Labutti K."/>
            <person name="Pangilinan J."/>
            <person name="Ruiz-Duenas F.J."/>
            <person name="Barrasa J.M."/>
            <person name="Sanchez-Garcia M."/>
            <person name="Camarero S."/>
            <person name="Miyauchi S."/>
            <person name="Serrano A."/>
            <person name="Linde D."/>
            <person name="Babiker R."/>
            <person name="Drula E."/>
            <person name="Ayuso-Fernandez I."/>
            <person name="Pacheco R."/>
            <person name="Padilla G."/>
            <person name="Ferreira P."/>
            <person name="Barriuso J."/>
            <person name="Kellner H."/>
            <person name="Castanera R."/>
            <person name="Alfaro M."/>
            <person name="Ramirez L."/>
            <person name="Pisabarro A.G."/>
            <person name="Kuo A."/>
            <person name="Tritt A."/>
            <person name="Lipzen A."/>
            <person name="He G."/>
            <person name="Yan M."/>
            <person name="Ng V."/>
            <person name="Cullen D."/>
            <person name="Martin F."/>
            <person name="Rosso M.-N."/>
            <person name="Henrissat B."/>
            <person name="Hibbett D."/>
            <person name="Martinez A.T."/>
            <person name="Grigoriev I.V."/>
        </authorList>
    </citation>
    <scope>NUCLEOTIDE SEQUENCE</scope>
    <source>
        <strain evidence="1">ATCC 90797</strain>
    </source>
</reference>
<dbReference type="Proteomes" id="UP000807025">
    <property type="component" value="Unassembled WGS sequence"/>
</dbReference>
<comment type="caution">
    <text evidence="1">The sequence shown here is derived from an EMBL/GenBank/DDBJ whole genome shotgun (WGS) entry which is preliminary data.</text>
</comment>
<accession>A0A9P6A0R3</accession>
<sequence>MPSASLAYFSGLSSDISIGFLSASFPHFTAPHLFKSIRFFHFGRNVDVDDSVSALPLGASDCFKRFENPRALSLCGGSTDTLKVLDLNLTPLVAAPHLRKLCVQTWCLEDDASGLRPYSTSYSRLTPSWKN</sequence>
<evidence type="ECO:0000313" key="1">
    <source>
        <dbReference type="EMBL" id="KAF9497750.1"/>
    </source>
</evidence>
<name>A0A9P6A0R3_PLEER</name>
<evidence type="ECO:0000313" key="2">
    <source>
        <dbReference type="Proteomes" id="UP000807025"/>
    </source>
</evidence>
<dbReference type="AlphaFoldDB" id="A0A9P6A0R3"/>
<keyword evidence="2" id="KW-1185">Reference proteome</keyword>
<gene>
    <name evidence="1" type="ORF">BDN71DRAFT_1504458</name>
</gene>
<protein>
    <submittedName>
        <fullName evidence="1">Uncharacterized protein</fullName>
    </submittedName>
</protein>